<organism evidence="1">
    <name type="scientific">marine sediment metagenome</name>
    <dbReference type="NCBI Taxonomy" id="412755"/>
    <lineage>
        <taxon>unclassified sequences</taxon>
        <taxon>metagenomes</taxon>
        <taxon>ecological metagenomes</taxon>
    </lineage>
</organism>
<gene>
    <name evidence="1" type="ORF">S06H3_52873</name>
</gene>
<proteinExistence type="predicted"/>
<protein>
    <submittedName>
        <fullName evidence="1">Uncharacterized protein</fullName>
    </submittedName>
</protein>
<comment type="caution">
    <text evidence="1">The sequence shown here is derived from an EMBL/GenBank/DDBJ whole genome shotgun (WGS) entry which is preliminary data.</text>
</comment>
<sequence>LTNFEQKTKMILIEDGVFKHLPAGSKAVEFGELEIIGEKRTVYEYLR</sequence>
<evidence type="ECO:0000313" key="1">
    <source>
        <dbReference type="EMBL" id="GAI52622.1"/>
    </source>
</evidence>
<dbReference type="AlphaFoldDB" id="X1P8K0"/>
<name>X1P8K0_9ZZZZ</name>
<reference evidence="1" key="1">
    <citation type="journal article" date="2014" name="Front. Microbiol.">
        <title>High frequency of phylogenetically diverse reductive dehalogenase-homologous genes in deep subseafloor sedimentary metagenomes.</title>
        <authorList>
            <person name="Kawai M."/>
            <person name="Futagami T."/>
            <person name="Toyoda A."/>
            <person name="Takaki Y."/>
            <person name="Nishi S."/>
            <person name="Hori S."/>
            <person name="Arai W."/>
            <person name="Tsubouchi T."/>
            <person name="Morono Y."/>
            <person name="Uchiyama I."/>
            <person name="Ito T."/>
            <person name="Fujiyama A."/>
            <person name="Inagaki F."/>
            <person name="Takami H."/>
        </authorList>
    </citation>
    <scope>NUCLEOTIDE SEQUENCE</scope>
    <source>
        <strain evidence="1">Expedition CK06-06</strain>
    </source>
</reference>
<feature type="non-terminal residue" evidence="1">
    <location>
        <position position="1"/>
    </location>
</feature>
<accession>X1P8K0</accession>
<dbReference type="EMBL" id="BARV01033666">
    <property type="protein sequence ID" value="GAI52622.1"/>
    <property type="molecule type" value="Genomic_DNA"/>
</dbReference>